<evidence type="ECO:0000256" key="2">
    <source>
        <dbReference type="ARBA" id="ARBA00022692"/>
    </source>
</evidence>
<dbReference type="EMBL" id="ML739306">
    <property type="protein sequence ID" value="KAE8349437.1"/>
    <property type="molecule type" value="Genomic_DNA"/>
</dbReference>
<evidence type="ECO:0000256" key="4">
    <source>
        <dbReference type="ARBA" id="ARBA00023136"/>
    </source>
</evidence>
<keyword evidence="7" id="KW-1185">Reference proteome</keyword>
<feature type="transmembrane region" description="Helical" evidence="5">
    <location>
        <begin position="334"/>
        <end position="353"/>
    </location>
</feature>
<dbReference type="Gene3D" id="1.20.58.340">
    <property type="entry name" value="Magnesium transport protein CorA, transmembrane region"/>
    <property type="match status" value="1"/>
</dbReference>
<evidence type="ECO:0000256" key="5">
    <source>
        <dbReference type="SAM" id="Phobius"/>
    </source>
</evidence>
<dbReference type="GO" id="GO:0050897">
    <property type="term" value="F:cobalt ion binding"/>
    <property type="evidence" value="ECO:0007669"/>
    <property type="project" value="TreeGrafter"/>
</dbReference>
<evidence type="ECO:0000313" key="6">
    <source>
        <dbReference type="EMBL" id="KAE8349437.1"/>
    </source>
</evidence>
<dbReference type="GO" id="GO:0015087">
    <property type="term" value="F:cobalt ion transmembrane transporter activity"/>
    <property type="evidence" value="ECO:0007669"/>
    <property type="project" value="TreeGrafter"/>
</dbReference>
<dbReference type="SUPFAM" id="SSF144083">
    <property type="entry name" value="Magnesium transport protein CorA, transmembrane region"/>
    <property type="match status" value="1"/>
</dbReference>
<evidence type="ECO:0000313" key="7">
    <source>
        <dbReference type="Proteomes" id="UP000327118"/>
    </source>
</evidence>
<proteinExistence type="predicted"/>
<keyword evidence="4 5" id="KW-0472">Membrane</keyword>
<evidence type="ECO:0000256" key="1">
    <source>
        <dbReference type="ARBA" id="ARBA00004651"/>
    </source>
</evidence>
<protein>
    <submittedName>
        <fullName evidence="6">Uncharacterized protein</fullName>
    </submittedName>
</protein>
<reference evidence="7" key="1">
    <citation type="submission" date="2019-04" db="EMBL/GenBank/DDBJ databases">
        <title>Friends and foes A comparative genomics studyof 23 Aspergillus species from section Flavi.</title>
        <authorList>
            <consortium name="DOE Joint Genome Institute"/>
            <person name="Kjaerbolling I."/>
            <person name="Vesth T."/>
            <person name="Frisvad J.C."/>
            <person name="Nybo J.L."/>
            <person name="Theobald S."/>
            <person name="Kildgaard S."/>
            <person name="Isbrandt T."/>
            <person name="Kuo A."/>
            <person name="Sato A."/>
            <person name="Lyhne E.K."/>
            <person name="Kogle M.E."/>
            <person name="Wiebenga A."/>
            <person name="Kun R.S."/>
            <person name="Lubbers R.J."/>
            <person name="Makela M.R."/>
            <person name="Barry K."/>
            <person name="Chovatia M."/>
            <person name="Clum A."/>
            <person name="Daum C."/>
            <person name="Haridas S."/>
            <person name="He G."/>
            <person name="LaButti K."/>
            <person name="Lipzen A."/>
            <person name="Mondo S."/>
            <person name="Riley R."/>
            <person name="Salamov A."/>
            <person name="Simmons B.A."/>
            <person name="Magnuson J.K."/>
            <person name="Henrissat B."/>
            <person name="Mortensen U.H."/>
            <person name="Larsen T.O."/>
            <person name="Devries R.P."/>
            <person name="Grigoriev I.V."/>
            <person name="Machida M."/>
            <person name="Baker S.E."/>
            <person name="Andersen M.R."/>
        </authorList>
    </citation>
    <scope>NUCLEOTIDE SEQUENCE [LARGE SCALE GENOMIC DNA]</scope>
    <source>
        <strain evidence="7">CBS 553.77</strain>
    </source>
</reference>
<name>A0A5N6YVG7_9EURO</name>
<keyword evidence="3 5" id="KW-1133">Transmembrane helix</keyword>
<dbReference type="OrthoDB" id="5207033at2759"/>
<dbReference type="PANTHER" id="PTHR46494:SF1">
    <property type="entry name" value="CORA FAMILY METAL ION TRANSPORTER (EUROFUNG)"/>
    <property type="match status" value="1"/>
</dbReference>
<dbReference type="GO" id="GO:0005886">
    <property type="term" value="C:plasma membrane"/>
    <property type="evidence" value="ECO:0007669"/>
    <property type="project" value="UniProtKB-SubCell"/>
</dbReference>
<dbReference type="Proteomes" id="UP000327118">
    <property type="component" value="Unassembled WGS sequence"/>
</dbReference>
<dbReference type="GO" id="GO:0015095">
    <property type="term" value="F:magnesium ion transmembrane transporter activity"/>
    <property type="evidence" value="ECO:0007669"/>
    <property type="project" value="TreeGrafter"/>
</dbReference>
<sequence>MESNCVDTPRPLENEVTIFEDDDTDQWKQEEPVDLRAFLHSPQRRSTQVIFTTESALKQCALNLPAEFQRTLNEDLNGASHTEYSFDANEINLHKSWTVFKLKEVRTASKYFWLQPSVFVEWHIPPQPRTRASQEYSSAIPVQPGSNDAPGIQRVFFVGLPMDEQLAIRKRFPTRDMRYYNPYIWHAVFAHAVAMLYEKYFWSLRNLVRAVEKGRNNKTHAELQATDFPNLHDIARHIFHSTEILEVAEHNIKSVTADHTRWRHDFPEMASRVHGAHLQTGQKLAFAAKEMYSLKIRSKSLTDRLHNEINLAFNLVNQGFGRTAQSDSAMMKTIAVVSLVYLPGTFVSGIFGTNFFDYQSGAADSLEMAKNFWLYWVVTLPLTLATVVVWALWHYRLAFTKRYAKGGDSGVIGKDVDQAGKV</sequence>
<organism evidence="6 7">
    <name type="scientific">Aspergillus coremiiformis</name>
    <dbReference type="NCBI Taxonomy" id="138285"/>
    <lineage>
        <taxon>Eukaryota</taxon>
        <taxon>Fungi</taxon>
        <taxon>Dikarya</taxon>
        <taxon>Ascomycota</taxon>
        <taxon>Pezizomycotina</taxon>
        <taxon>Eurotiomycetes</taxon>
        <taxon>Eurotiomycetidae</taxon>
        <taxon>Eurotiales</taxon>
        <taxon>Aspergillaceae</taxon>
        <taxon>Aspergillus</taxon>
        <taxon>Aspergillus subgen. Circumdati</taxon>
    </lineage>
</organism>
<accession>A0A5N6YVG7</accession>
<dbReference type="AlphaFoldDB" id="A0A5N6YVG7"/>
<dbReference type="Pfam" id="PF01544">
    <property type="entry name" value="CorA"/>
    <property type="match status" value="1"/>
</dbReference>
<feature type="transmembrane region" description="Helical" evidence="5">
    <location>
        <begin position="373"/>
        <end position="393"/>
    </location>
</feature>
<dbReference type="PANTHER" id="PTHR46494">
    <property type="entry name" value="CORA FAMILY METAL ION TRANSPORTER (EUROFUNG)"/>
    <property type="match status" value="1"/>
</dbReference>
<dbReference type="GO" id="GO:0000287">
    <property type="term" value="F:magnesium ion binding"/>
    <property type="evidence" value="ECO:0007669"/>
    <property type="project" value="TreeGrafter"/>
</dbReference>
<gene>
    <name evidence="6" type="ORF">BDV28DRAFT_60942</name>
</gene>
<dbReference type="InterPro" id="IPR045863">
    <property type="entry name" value="CorA_TM1_TM2"/>
</dbReference>
<evidence type="ECO:0000256" key="3">
    <source>
        <dbReference type="ARBA" id="ARBA00022989"/>
    </source>
</evidence>
<keyword evidence="2 5" id="KW-0812">Transmembrane</keyword>
<comment type="subcellular location">
    <subcellularLocation>
        <location evidence="1">Cell membrane</location>
        <topology evidence="1">Multi-pass membrane protein</topology>
    </subcellularLocation>
</comment>
<dbReference type="InterPro" id="IPR002523">
    <property type="entry name" value="MgTranspt_CorA/ZnTranspt_ZntB"/>
</dbReference>